<dbReference type="Gene3D" id="2.60.40.10">
    <property type="entry name" value="Immunoglobulins"/>
    <property type="match status" value="1"/>
</dbReference>
<feature type="chain" id="PRO_5035848776" description="Fibronectin type-III domain-containing protein" evidence="2">
    <location>
        <begin position="16"/>
        <end position="536"/>
    </location>
</feature>
<evidence type="ECO:0000259" key="3">
    <source>
        <dbReference type="PROSITE" id="PS50853"/>
    </source>
</evidence>
<dbReference type="InterPro" id="IPR036116">
    <property type="entry name" value="FN3_sf"/>
</dbReference>
<sequence length="536" mass="60004">LILVYTLSYFLLTLPATPEIPTNLHVDNYSWNAVLLSWISGFDGGFQQQIFIEARSVAPPKAIDWSMFMEDFTDFKTFTVNDVPRVQTSHQCWLEGLLPATTYRLVMYGKNRIGSSPKSEEITVETRDIHFPSLKNAQLLSRELHLSFERSTSSSDFCVQAERSSADLTLSDWVVFYNNCPTVSRTISSYAGTLQVTRCLVSGMNRRLRAPTNHYLITNESNRLPNRLLQNINSEVFGGPSKNTIQKISSVELTTYSVPISEDSQTVLNESQISQWSAQDDQSAQYRIRTCLIIHPEICSSAITINERKSRTWNKMWIVLICVLLPAASVLGLLFAFLRWKKQRLVANEVWIPRTRKKRQPTTHFKIESPLEDNTHHSVVSIASNELPLSRIPSSTSFHSPVYTKSSSKQELLNCPMSSYSVSSSDKDTFQTQFLQEVTNPATHPPISFCPILVDSSLSIAMSGNQLDTLIQADSLPCSSSSQTQSVLLIPASQFSTLQLATSKTPENGTSVPFIVHLPVSPIRSSTGDENNTGYL</sequence>
<dbReference type="AlphaFoldDB" id="A0A8S9Z7J5"/>
<keyword evidence="2" id="KW-0732">Signal</keyword>
<proteinExistence type="predicted"/>
<organism evidence="4 5">
    <name type="scientific">Paragonimus skrjabini miyazakii</name>
    <dbReference type="NCBI Taxonomy" id="59628"/>
    <lineage>
        <taxon>Eukaryota</taxon>
        <taxon>Metazoa</taxon>
        <taxon>Spiralia</taxon>
        <taxon>Lophotrochozoa</taxon>
        <taxon>Platyhelminthes</taxon>
        <taxon>Trematoda</taxon>
        <taxon>Digenea</taxon>
        <taxon>Plagiorchiida</taxon>
        <taxon>Troglotremata</taxon>
        <taxon>Troglotrematidae</taxon>
        <taxon>Paragonimus</taxon>
    </lineage>
</organism>
<evidence type="ECO:0000313" key="4">
    <source>
        <dbReference type="EMBL" id="KAF7262624.1"/>
    </source>
</evidence>
<keyword evidence="1" id="KW-0472">Membrane</keyword>
<dbReference type="Proteomes" id="UP000822476">
    <property type="component" value="Unassembled WGS sequence"/>
</dbReference>
<keyword evidence="1" id="KW-0812">Transmembrane</keyword>
<dbReference type="OrthoDB" id="6272054at2759"/>
<dbReference type="InterPro" id="IPR003961">
    <property type="entry name" value="FN3_dom"/>
</dbReference>
<accession>A0A8S9Z7J5</accession>
<name>A0A8S9Z7J5_9TREM</name>
<keyword evidence="5" id="KW-1185">Reference proteome</keyword>
<feature type="transmembrane region" description="Helical" evidence="1">
    <location>
        <begin position="316"/>
        <end position="338"/>
    </location>
</feature>
<gene>
    <name evidence="4" type="ORF">EG68_00130</name>
</gene>
<feature type="signal peptide" evidence="2">
    <location>
        <begin position="1"/>
        <end position="15"/>
    </location>
</feature>
<dbReference type="PROSITE" id="PS50853">
    <property type="entry name" value="FN3"/>
    <property type="match status" value="1"/>
</dbReference>
<dbReference type="EMBL" id="JTDE01000020">
    <property type="protein sequence ID" value="KAF7262624.1"/>
    <property type="molecule type" value="Genomic_DNA"/>
</dbReference>
<evidence type="ECO:0000256" key="2">
    <source>
        <dbReference type="SAM" id="SignalP"/>
    </source>
</evidence>
<dbReference type="SMART" id="SM00060">
    <property type="entry name" value="FN3"/>
    <property type="match status" value="1"/>
</dbReference>
<dbReference type="CDD" id="cd00063">
    <property type="entry name" value="FN3"/>
    <property type="match status" value="1"/>
</dbReference>
<dbReference type="InterPro" id="IPR013783">
    <property type="entry name" value="Ig-like_fold"/>
</dbReference>
<evidence type="ECO:0000313" key="5">
    <source>
        <dbReference type="Proteomes" id="UP000822476"/>
    </source>
</evidence>
<protein>
    <recommendedName>
        <fullName evidence="3">Fibronectin type-III domain-containing protein</fullName>
    </recommendedName>
</protein>
<feature type="non-terminal residue" evidence="4">
    <location>
        <position position="1"/>
    </location>
</feature>
<dbReference type="SUPFAM" id="SSF49265">
    <property type="entry name" value="Fibronectin type III"/>
    <property type="match status" value="1"/>
</dbReference>
<comment type="caution">
    <text evidence="4">The sequence shown here is derived from an EMBL/GenBank/DDBJ whole genome shotgun (WGS) entry which is preliminary data.</text>
</comment>
<reference evidence="4" key="1">
    <citation type="submission" date="2019-07" db="EMBL/GenBank/DDBJ databases">
        <title>Annotation for the trematode Paragonimus miyazaki's.</title>
        <authorList>
            <person name="Choi Y.-J."/>
        </authorList>
    </citation>
    <scope>NUCLEOTIDE SEQUENCE</scope>
    <source>
        <strain evidence="4">Japan</strain>
    </source>
</reference>
<keyword evidence="1" id="KW-1133">Transmembrane helix</keyword>
<feature type="domain" description="Fibronectin type-III" evidence="3">
    <location>
        <begin position="20"/>
        <end position="129"/>
    </location>
</feature>
<evidence type="ECO:0000256" key="1">
    <source>
        <dbReference type="SAM" id="Phobius"/>
    </source>
</evidence>